<dbReference type="PANTHER" id="PTHR43433">
    <property type="entry name" value="HYDROLASE, ALPHA/BETA FOLD FAMILY PROTEIN"/>
    <property type="match status" value="1"/>
</dbReference>
<dbReference type="Pfam" id="PF12697">
    <property type="entry name" value="Abhydrolase_6"/>
    <property type="match status" value="1"/>
</dbReference>
<dbReference type="RefSeq" id="WP_236996830.1">
    <property type="nucleotide sequence ID" value="NZ_JAKKOR010000002.1"/>
</dbReference>
<dbReference type="InterPro" id="IPR000073">
    <property type="entry name" value="AB_hydrolase_1"/>
</dbReference>
<evidence type="ECO:0000313" key="2">
    <source>
        <dbReference type="EMBL" id="MCF8587601.1"/>
    </source>
</evidence>
<dbReference type="PRINTS" id="PR00111">
    <property type="entry name" value="ABHYDROLASE"/>
</dbReference>
<comment type="caution">
    <text evidence="2">The sequence shown here is derived from an EMBL/GenBank/DDBJ whole genome shotgun (WGS) entry which is preliminary data.</text>
</comment>
<gene>
    <name evidence="2" type="ORF">L5G33_03855</name>
</gene>
<dbReference type="SUPFAM" id="SSF53474">
    <property type="entry name" value="alpha/beta-Hydrolases"/>
    <property type="match status" value="1"/>
</dbReference>
<dbReference type="GO" id="GO:0016787">
    <property type="term" value="F:hydrolase activity"/>
    <property type="evidence" value="ECO:0007669"/>
    <property type="project" value="UniProtKB-KW"/>
</dbReference>
<reference evidence="2 3" key="1">
    <citation type="submission" date="2022-01" db="EMBL/GenBank/DDBJ databases">
        <authorList>
            <person name="Huang Y."/>
        </authorList>
    </citation>
    <scope>NUCLEOTIDE SEQUENCE [LARGE SCALE GENOMIC DNA]</scope>
    <source>
        <strain evidence="2 3">HY366</strain>
    </source>
</reference>
<dbReference type="EMBL" id="JAKKOR010000002">
    <property type="protein sequence ID" value="MCF8587601.1"/>
    <property type="molecule type" value="Genomic_DNA"/>
</dbReference>
<proteinExistence type="predicted"/>
<name>A0ABS9IPW4_9ACTN</name>
<accession>A0ABS9IPW4</accession>
<dbReference type="Proteomes" id="UP001200110">
    <property type="component" value="Unassembled WGS sequence"/>
</dbReference>
<protein>
    <submittedName>
        <fullName evidence="2">Alpha/beta hydrolase</fullName>
    </submittedName>
</protein>
<dbReference type="PANTHER" id="PTHR43433:SF10">
    <property type="entry name" value="AB HYDROLASE-1 DOMAIN-CONTAINING PROTEIN"/>
    <property type="match status" value="1"/>
</dbReference>
<keyword evidence="3" id="KW-1185">Reference proteome</keyword>
<organism evidence="2 3">
    <name type="scientific">Gordonia liuliyuniae</name>
    <dbReference type="NCBI Taxonomy" id="2911517"/>
    <lineage>
        <taxon>Bacteria</taxon>
        <taxon>Bacillati</taxon>
        <taxon>Actinomycetota</taxon>
        <taxon>Actinomycetes</taxon>
        <taxon>Mycobacteriales</taxon>
        <taxon>Gordoniaceae</taxon>
        <taxon>Gordonia</taxon>
    </lineage>
</organism>
<dbReference type="InterPro" id="IPR050471">
    <property type="entry name" value="AB_hydrolase"/>
</dbReference>
<sequence length="260" mass="27041">MTELHVIDEGAGPAVVLLHGIGGSSRTFGPQFAELTQDMRLIAWDAPGYGESADVDERLTMDDYADQLAALIEARCGDGGAHVLGMSWGGVIATRLAIRRPDLVRSLILGSSTVGSGANPAAAAAMRSRADDVARDIGAFVEDRARRLLPATADDDAVTEVAREMAAVIRPAGYRSAAEAMAATDHTADLTGIDIPTLVISGDCDEVTGHAASQALAGGIPGAVYVTLRGAGHLANRDCSDAFNAWTGSFIQIAERLRSQ</sequence>
<feature type="domain" description="AB hydrolase-1" evidence="1">
    <location>
        <begin position="15"/>
        <end position="245"/>
    </location>
</feature>
<evidence type="ECO:0000313" key="3">
    <source>
        <dbReference type="Proteomes" id="UP001200110"/>
    </source>
</evidence>
<keyword evidence="2" id="KW-0378">Hydrolase</keyword>
<dbReference type="Gene3D" id="3.40.50.1820">
    <property type="entry name" value="alpha/beta hydrolase"/>
    <property type="match status" value="1"/>
</dbReference>
<dbReference type="InterPro" id="IPR029058">
    <property type="entry name" value="AB_hydrolase_fold"/>
</dbReference>
<evidence type="ECO:0000259" key="1">
    <source>
        <dbReference type="Pfam" id="PF12697"/>
    </source>
</evidence>